<evidence type="ECO:0000259" key="4">
    <source>
        <dbReference type="PROSITE" id="PS51352"/>
    </source>
</evidence>
<dbReference type="InterPro" id="IPR000866">
    <property type="entry name" value="AhpC/TSA"/>
</dbReference>
<dbReference type="InterPro" id="IPR036249">
    <property type="entry name" value="Thioredoxin-like_sf"/>
</dbReference>
<comment type="caution">
    <text evidence="5">The sequence shown here is derived from an EMBL/GenBank/DDBJ whole genome shotgun (WGS) entry which is preliminary data.</text>
</comment>
<organism evidence="5 6">
    <name type="scientific">Terrabacter terrae</name>
    <dbReference type="NCBI Taxonomy" id="318434"/>
    <lineage>
        <taxon>Bacteria</taxon>
        <taxon>Bacillati</taxon>
        <taxon>Actinomycetota</taxon>
        <taxon>Actinomycetes</taxon>
        <taxon>Micrococcales</taxon>
        <taxon>Intrasporangiaceae</taxon>
        <taxon>Terrabacter</taxon>
    </lineage>
</organism>
<dbReference type="InterPro" id="IPR013766">
    <property type="entry name" value="Thioredoxin_domain"/>
</dbReference>
<dbReference type="SUPFAM" id="SSF52833">
    <property type="entry name" value="Thioredoxin-like"/>
    <property type="match status" value="1"/>
</dbReference>
<feature type="domain" description="Thioredoxin" evidence="4">
    <location>
        <begin position="20"/>
        <end position="171"/>
    </location>
</feature>
<evidence type="ECO:0000256" key="3">
    <source>
        <dbReference type="ARBA" id="ARBA00037420"/>
    </source>
</evidence>
<evidence type="ECO:0000256" key="1">
    <source>
        <dbReference type="ARBA" id="ARBA00009796"/>
    </source>
</evidence>
<dbReference type="PANTHER" id="PTHR10681:SF128">
    <property type="entry name" value="THIOREDOXIN-DEPENDENT PEROXIDE REDUCTASE, MITOCHONDRIAL"/>
    <property type="match status" value="1"/>
</dbReference>
<dbReference type="RefSeq" id="WP_343992962.1">
    <property type="nucleotide sequence ID" value="NZ_BAAANB010000021.1"/>
</dbReference>
<gene>
    <name evidence="5" type="ORF">GCM10009740_31080</name>
</gene>
<dbReference type="Gene3D" id="3.40.30.10">
    <property type="entry name" value="Glutaredoxin"/>
    <property type="match status" value="1"/>
</dbReference>
<dbReference type="EMBL" id="BAAANB010000021">
    <property type="protein sequence ID" value="GAA2037174.1"/>
    <property type="molecule type" value="Genomic_DNA"/>
</dbReference>
<evidence type="ECO:0000313" key="5">
    <source>
        <dbReference type="EMBL" id="GAA2037174.1"/>
    </source>
</evidence>
<dbReference type="Pfam" id="PF00578">
    <property type="entry name" value="AhpC-TSA"/>
    <property type="match status" value="1"/>
</dbReference>
<proteinExistence type="inferred from homology"/>
<protein>
    <submittedName>
        <fullName evidence="5">Peroxiredoxin</fullName>
    </submittedName>
</protein>
<reference evidence="6" key="1">
    <citation type="journal article" date="2019" name="Int. J. Syst. Evol. Microbiol.">
        <title>The Global Catalogue of Microorganisms (GCM) 10K type strain sequencing project: providing services to taxonomists for standard genome sequencing and annotation.</title>
        <authorList>
            <consortium name="The Broad Institute Genomics Platform"/>
            <consortium name="The Broad Institute Genome Sequencing Center for Infectious Disease"/>
            <person name="Wu L."/>
            <person name="Ma J."/>
        </authorList>
    </citation>
    <scope>NUCLEOTIDE SEQUENCE [LARGE SCALE GENOMIC DNA]</scope>
    <source>
        <strain evidence="6">JCM 14283</strain>
    </source>
</reference>
<comment type="similarity">
    <text evidence="1">Belongs to the peroxiredoxin family. AhpC/Prx1 subfamily.</text>
</comment>
<evidence type="ECO:0000256" key="2">
    <source>
        <dbReference type="ARBA" id="ARBA00023002"/>
    </source>
</evidence>
<evidence type="ECO:0000313" key="6">
    <source>
        <dbReference type="Proteomes" id="UP001501285"/>
    </source>
</evidence>
<accession>A0ABP5G2X8</accession>
<dbReference type="Proteomes" id="UP001501285">
    <property type="component" value="Unassembled WGS sequence"/>
</dbReference>
<keyword evidence="6" id="KW-1185">Reference proteome</keyword>
<dbReference type="CDD" id="cd03018">
    <property type="entry name" value="PRX_AhpE_like"/>
    <property type="match status" value="1"/>
</dbReference>
<comment type="function">
    <text evidence="3">Thiol-specific peroxidase that catalyzes the reduction of hydrogen peroxide and organic hydroperoxides to water and alcohols, respectively. Plays a role in cell protection against oxidative stress by detoxifying peroxides.</text>
</comment>
<sequence length="178" mass="19590">MTNAHPTDTHVRAVEAPAPLGVGEIAPDFTLVDQYGVDVSLSAVRGVKNAVVVFYPAAFSGICRGELREIRDGLEDFQDGDIQVFAVSCDSMYTLRAWADVEGHFFPLLSDFWPHGEVARRYGVLNDEDGFALRGTFLIDRSGRVVWTEVRDIGHGRDFTAYREALARLRASSPDAVG</sequence>
<dbReference type="PANTHER" id="PTHR10681">
    <property type="entry name" value="THIOREDOXIN PEROXIDASE"/>
    <property type="match status" value="1"/>
</dbReference>
<keyword evidence="2" id="KW-0560">Oxidoreductase</keyword>
<dbReference type="PROSITE" id="PS51352">
    <property type="entry name" value="THIOREDOXIN_2"/>
    <property type="match status" value="1"/>
</dbReference>
<dbReference type="InterPro" id="IPR050217">
    <property type="entry name" value="Peroxiredoxin"/>
</dbReference>
<name>A0ABP5G2X8_9MICO</name>